<dbReference type="InterPro" id="IPR050744">
    <property type="entry name" value="AI-2_Isomerase_LsrG"/>
</dbReference>
<organism evidence="3 5">
    <name type="scientific">Moritella viscosa</name>
    <dbReference type="NCBI Taxonomy" id="80854"/>
    <lineage>
        <taxon>Bacteria</taxon>
        <taxon>Pseudomonadati</taxon>
        <taxon>Pseudomonadota</taxon>
        <taxon>Gammaproteobacteria</taxon>
        <taxon>Alteromonadales</taxon>
        <taxon>Moritellaceae</taxon>
        <taxon>Moritella</taxon>
    </lineage>
</organism>
<dbReference type="PANTHER" id="PTHR33336:SF15">
    <property type="entry name" value="ABM DOMAIN-CONTAINING PROTEIN"/>
    <property type="match status" value="1"/>
</dbReference>
<dbReference type="PATRIC" id="fig|80854.5.peg.953"/>
<dbReference type="InterPro" id="IPR011008">
    <property type="entry name" value="Dimeric_a/b-barrel"/>
</dbReference>
<evidence type="ECO:0000313" key="5">
    <source>
        <dbReference type="Proteomes" id="UP000183794"/>
    </source>
</evidence>
<sequence length="96" mass="11158">MICLTAEFIAKTGSENQLEQLLTSMLEPSQQEDGCISYQLQRTEDKSIYLFQERFVDQAAFNFHCEQDYFKALIENVGNLIIAEPKIQFYIPVELK</sequence>
<dbReference type="GeneID" id="61294334"/>
<dbReference type="HOGENOM" id="CLU_131496_6_2_6"/>
<dbReference type="Proteomes" id="UP000182660">
    <property type="component" value="Unassembled WGS sequence"/>
</dbReference>
<proteinExistence type="predicted"/>
<evidence type="ECO:0000313" key="4">
    <source>
        <dbReference type="Proteomes" id="UP000182660"/>
    </source>
</evidence>
<evidence type="ECO:0000259" key="1">
    <source>
        <dbReference type="PROSITE" id="PS51725"/>
    </source>
</evidence>
<reference evidence="3 5" key="1">
    <citation type="submission" date="2016-11" db="EMBL/GenBank/DDBJ databases">
        <authorList>
            <person name="Jaros S."/>
            <person name="Januszkiewicz K."/>
            <person name="Wedrychowicz H."/>
        </authorList>
    </citation>
    <scope>NUCLEOTIDE SEQUENCE [LARGE SCALE GENOMIC DNA]</scope>
    <source>
        <strain evidence="3">NVI 5450</strain>
    </source>
</reference>
<dbReference type="AlphaFoldDB" id="A0A090IGF8"/>
<dbReference type="EMBL" id="FPLD01000021">
    <property type="protein sequence ID" value="SGY86299.1"/>
    <property type="molecule type" value="Genomic_DNA"/>
</dbReference>
<dbReference type="RefSeq" id="WP_045109306.1">
    <property type="nucleotide sequence ID" value="NZ_CAWQZC010000138.1"/>
</dbReference>
<keyword evidence="4" id="KW-1185">Reference proteome</keyword>
<dbReference type="GO" id="GO:0003824">
    <property type="term" value="F:catalytic activity"/>
    <property type="evidence" value="ECO:0007669"/>
    <property type="project" value="TreeGrafter"/>
</dbReference>
<gene>
    <name evidence="2" type="ORF">MT2528_0608</name>
    <name evidence="3" type="ORF">NVI5450_0601</name>
</gene>
<evidence type="ECO:0000313" key="3">
    <source>
        <dbReference type="EMBL" id="SGY86299.1"/>
    </source>
</evidence>
<dbReference type="PROSITE" id="PS51725">
    <property type="entry name" value="ABM"/>
    <property type="match status" value="1"/>
</dbReference>
<feature type="domain" description="ABM" evidence="1">
    <location>
        <begin position="2"/>
        <end position="89"/>
    </location>
</feature>
<protein>
    <submittedName>
        <fullName evidence="3">Conserved protein</fullName>
    </submittedName>
</protein>
<dbReference type="InterPro" id="IPR007138">
    <property type="entry name" value="ABM_dom"/>
</dbReference>
<dbReference type="SUPFAM" id="SSF54909">
    <property type="entry name" value="Dimeric alpha+beta barrel"/>
    <property type="match status" value="1"/>
</dbReference>
<evidence type="ECO:0000313" key="2">
    <source>
        <dbReference type="EMBL" id="SGY84307.1"/>
    </source>
</evidence>
<accession>A0A090IGF8</accession>
<dbReference type="Gene3D" id="3.30.70.100">
    <property type="match status" value="1"/>
</dbReference>
<name>A0A090IGF8_9GAMM</name>
<dbReference type="PANTHER" id="PTHR33336">
    <property type="entry name" value="QUINOL MONOOXYGENASE YGIN-RELATED"/>
    <property type="match status" value="1"/>
</dbReference>
<dbReference type="Pfam" id="PF03992">
    <property type="entry name" value="ABM"/>
    <property type="match status" value="1"/>
</dbReference>
<dbReference type="STRING" id="80854.MVIS_0902"/>
<dbReference type="KEGG" id="mvs:MVIS_0902"/>
<dbReference type="OrthoDB" id="6912333at2"/>
<dbReference type="Proteomes" id="UP000183794">
    <property type="component" value="Unassembled WGS sequence"/>
</dbReference>
<dbReference type="EMBL" id="FPLJ01000019">
    <property type="protein sequence ID" value="SGY84307.1"/>
    <property type="molecule type" value="Genomic_DNA"/>
</dbReference>
<reference evidence="2 4" key="2">
    <citation type="submission" date="2016-11" db="EMBL/GenBank/DDBJ databases">
        <authorList>
            <person name="Klemetsen T."/>
        </authorList>
    </citation>
    <scope>NUCLEOTIDE SEQUENCE [LARGE SCALE GENOMIC DNA]</scope>
    <source>
        <strain evidence="2">MT 2528</strain>
    </source>
</reference>